<evidence type="ECO:0000313" key="2">
    <source>
        <dbReference type="Proteomes" id="UP001216595"/>
    </source>
</evidence>
<evidence type="ECO:0000313" key="1">
    <source>
        <dbReference type="EMBL" id="MDC7693705.1"/>
    </source>
</evidence>
<gene>
    <name evidence="1" type="ORF">PQU94_05350</name>
</gene>
<organism evidence="1 2">
    <name type="scientific">Asticcacaulis currens</name>
    <dbReference type="NCBI Taxonomy" id="2984210"/>
    <lineage>
        <taxon>Bacteria</taxon>
        <taxon>Pseudomonadati</taxon>
        <taxon>Pseudomonadota</taxon>
        <taxon>Alphaproteobacteria</taxon>
        <taxon>Caulobacterales</taxon>
        <taxon>Caulobacteraceae</taxon>
        <taxon>Asticcacaulis</taxon>
    </lineage>
</organism>
<accession>A0ABT5IBY8</accession>
<dbReference type="RefSeq" id="WP_272740455.1">
    <property type="nucleotide sequence ID" value="NZ_JAQQKW010000002.1"/>
</dbReference>
<dbReference type="SUPFAM" id="SSF51445">
    <property type="entry name" value="(Trans)glycosidases"/>
    <property type="match status" value="1"/>
</dbReference>
<dbReference type="EMBL" id="JAQQKW010000002">
    <property type="protein sequence ID" value="MDC7693705.1"/>
    <property type="molecule type" value="Genomic_DNA"/>
</dbReference>
<dbReference type="InterPro" id="IPR017853">
    <property type="entry name" value="GH"/>
</dbReference>
<proteinExistence type="predicted"/>
<dbReference type="Gene3D" id="3.20.20.80">
    <property type="entry name" value="Glycosidases"/>
    <property type="match status" value="1"/>
</dbReference>
<reference evidence="1 2" key="1">
    <citation type="submission" date="2023-01" db="EMBL/GenBank/DDBJ databases">
        <title>Novel species of the genus Asticcacaulis isolated from rivers.</title>
        <authorList>
            <person name="Lu H."/>
        </authorList>
    </citation>
    <scope>NUCLEOTIDE SEQUENCE [LARGE SCALE GENOMIC DNA]</scope>
    <source>
        <strain evidence="1 2">DXS10W</strain>
    </source>
</reference>
<name>A0ABT5IBY8_9CAUL</name>
<sequence length="553" mass="61231">MTSQPARLLCLHSIHDNPGEAPVQSAFRDPAFLSTHHFTADVLHDHKGLQTAVAYGYHQLTAQILAWIEARAAEIDVFITARKTAGLQALVSTDLMTLPVTAKAEIDDYSLWSDAGRQWHKAVFDAVFQRFPQLDGIVVRTGEAYDHDLPHHFGRAAFDALSPAEAVLAHIDLISWLRTVACEGHDRLVVYRTWAFGGIHTSPDIYRTIADAVPPHDKLIFSSKHTAGDFHRGLPFNPTLGQSHHRQIVEVQCQREYEGKGAIPNYIARGVIDGFEETKGQYPGSLSDLMAHPNFSGIWVWSRGGGWRGPHIAHDFWPALNASVLAAWAADPQGGEEKAFFEVATSDFGFDNTNAQRLRELCLISEAAVVKGKLSQVAAINPYWWRDEFLGGIVPDAVNAEAHPEKWGILNNSFAAIRQQGLAEAVLDEKAAALDLWQQAVSLSRDLTCKNPQTTAFIRLSTLYAFHLQRLINAAWTAFLMDGTPGAEAIINAALTDYDQAWADYRQLTEAPLCPTLCQPFRFVNTPPTFHDLYGMQSGIDALKARYGLVTTY</sequence>
<dbReference type="Proteomes" id="UP001216595">
    <property type="component" value="Unassembled WGS sequence"/>
</dbReference>
<keyword evidence="2" id="KW-1185">Reference proteome</keyword>
<protein>
    <submittedName>
        <fullName evidence="1">Uncharacterized protein</fullName>
    </submittedName>
</protein>
<comment type="caution">
    <text evidence="1">The sequence shown here is derived from an EMBL/GenBank/DDBJ whole genome shotgun (WGS) entry which is preliminary data.</text>
</comment>